<evidence type="ECO:0000313" key="3">
    <source>
        <dbReference type="Proteomes" id="UP000510888"/>
    </source>
</evidence>
<keyword evidence="2" id="KW-0808">Transferase</keyword>
<organism evidence="2 3">
    <name type="scientific">Paraburkholderia largidicola</name>
    <dbReference type="NCBI Taxonomy" id="3014751"/>
    <lineage>
        <taxon>Bacteria</taxon>
        <taxon>Pseudomonadati</taxon>
        <taxon>Pseudomonadota</taxon>
        <taxon>Betaproteobacteria</taxon>
        <taxon>Burkholderiales</taxon>
        <taxon>Burkholderiaceae</taxon>
        <taxon>Paraburkholderia</taxon>
    </lineage>
</organism>
<dbReference type="Gene3D" id="3.40.50.2000">
    <property type="entry name" value="Glycogen Phosphorylase B"/>
    <property type="match status" value="1"/>
</dbReference>
<gene>
    <name evidence="2" type="ORF">PPGU16_22730</name>
</gene>
<dbReference type="InterPro" id="IPR001296">
    <property type="entry name" value="Glyco_trans_1"/>
</dbReference>
<dbReference type="Proteomes" id="UP000510888">
    <property type="component" value="Chromosome 1"/>
</dbReference>
<dbReference type="EMBL" id="AP023174">
    <property type="protein sequence ID" value="BCF89206.1"/>
    <property type="molecule type" value="Genomic_DNA"/>
</dbReference>
<name>A0A7I8BKF0_9BURK</name>
<dbReference type="SUPFAM" id="SSF53756">
    <property type="entry name" value="UDP-Glycosyltransferase/glycogen phosphorylase"/>
    <property type="match status" value="1"/>
</dbReference>
<dbReference type="GO" id="GO:0016757">
    <property type="term" value="F:glycosyltransferase activity"/>
    <property type="evidence" value="ECO:0007669"/>
    <property type="project" value="InterPro"/>
</dbReference>
<accession>A0A7I8BKF0</accession>
<dbReference type="PANTHER" id="PTHR45947:SF3">
    <property type="entry name" value="SULFOQUINOVOSYL TRANSFERASE SQD2"/>
    <property type="match status" value="1"/>
</dbReference>
<proteinExistence type="predicted"/>
<feature type="domain" description="Glycosyl transferase family 1" evidence="1">
    <location>
        <begin position="225"/>
        <end position="323"/>
    </location>
</feature>
<dbReference type="InterPro" id="IPR050194">
    <property type="entry name" value="Glycosyltransferase_grp1"/>
</dbReference>
<sequence length="347" mass="38207">MPQAGAPAATMRTTQPATIQTDGMIHIFNGFHNPNGGSEQEALRLYELLHGKGDVQLWSTSSRTSDELSAAYPIRRLAPLKASVPRGGTYVFVGAHWRNRVWPYFAGRPERLVYIFNTFHPKLLALTSAPPPLLRWPATEFVLISAFQARLLGVKGEIQPSPIDIGRFAPRVRESRAQPVIGRLSRDTADKHHPDDIAVYRTLVERGCKLLLQGATTLAGALPQDDAIRLLPEGAMAAPDFLHELDIFYYRTGEHVETFGRVVLEAMACGLPVVCHRHGGYADVVRHGENGYLFDTSDEALAILAELIAQPALRAKIGAAARRTVEQLYSPEALDARTAFYLRGAAR</sequence>
<dbReference type="Pfam" id="PF00534">
    <property type="entry name" value="Glycos_transf_1"/>
    <property type="match status" value="1"/>
</dbReference>
<dbReference type="PANTHER" id="PTHR45947">
    <property type="entry name" value="SULFOQUINOVOSYL TRANSFERASE SQD2"/>
    <property type="match status" value="1"/>
</dbReference>
<reference evidence="2 3" key="1">
    <citation type="journal article" date="2020" name="Genes (Basel)">
        <title>Genomic Comparison of Insect Gut Symbionts from Divergent Burkholderia Subclades.</title>
        <authorList>
            <person name="Takeshita K."/>
            <person name="Kikuchi Y."/>
        </authorList>
    </citation>
    <scope>NUCLEOTIDE SEQUENCE [LARGE SCALE GENOMIC DNA]</scope>
    <source>
        <strain evidence="2 3">PGU16</strain>
    </source>
</reference>
<dbReference type="CDD" id="cd03801">
    <property type="entry name" value="GT4_PimA-like"/>
    <property type="match status" value="1"/>
</dbReference>
<evidence type="ECO:0000313" key="2">
    <source>
        <dbReference type="EMBL" id="BCF89206.1"/>
    </source>
</evidence>
<evidence type="ECO:0000259" key="1">
    <source>
        <dbReference type="Pfam" id="PF00534"/>
    </source>
</evidence>
<protein>
    <submittedName>
        <fullName evidence="2">Group 1 glycosyl transferase</fullName>
    </submittedName>
</protein>
<dbReference type="AlphaFoldDB" id="A0A7I8BKF0"/>
<dbReference type="KEGG" id="plad:PPGU16_22730"/>
<keyword evidence="3" id="KW-1185">Reference proteome</keyword>